<gene>
    <name evidence="2" type="ORF">EV702DRAFT_216866</name>
</gene>
<proteinExistence type="predicted"/>
<feature type="compositionally biased region" description="Polar residues" evidence="1">
    <location>
        <begin position="29"/>
        <end position="49"/>
    </location>
</feature>
<dbReference type="OrthoDB" id="2655066at2759"/>
<feature type="region of interest" description="Disordered" evidence="1">
    <location>
        <begin position="1"/>
        <end position="100"/>
    </location>
</feature>
<feature type="region of interest" description="Disordered" evidence="1">
    <location>
        <begin position="162"/>
        <end position="188"/>
    </location>
</feature>
<organism evidence="2 3">
    <name type="scientific">Suillus placidus</name>
    <dbReference type="NCBI Taxonomy" id="48579"/>
    <lineage>
        <taxon>Eukaryota</taxon>
        <taxon>Fungi</taxon>
        <taxon>Dikarya</taxon>
        <taxon>Basidiomycota</taxon>
        <taxon>Agaricomycotina</taxon>
        <taxon>Agaricomycetes</taxon>
        <taxon>Agaricomycetidae</taxon>
        <taxon>Boletales</taxon>
        <taxon>Suillineae</taxon>
        <taxon>Suillaceae</taxon>
        <taxon>Suillus</taxon>
    </lineage>
</organism>
<feature type="region of interest" description="Disordered" evidence="1">
    <location>
        <begin position="568"/>
        <end position="629"/>
    </location>
</feature>
<dbReference type="AlphaFoldDB" id="A0A9P7D3F1"/>
<comment type="caution">
    <text evidence="2">The sequence shown here is derived from an EMBL/GenBank/DDBJ whole genome shotgun (WGS) entry which is preliminary data.</text>
</comment>
<feature type="compositionally biased region" description="Low complexity" evidence="1">
    <location>
        <begin position="60"/>
        <end position="99"/>
    </location>
</feature>
<sequence>MSPTNLVIQSMQGKPCSRPSRRVSRSHSYDQPPSNSRNITSRRQGSSSFPIHARLPSDASHTSRSSDYPSSSVPTLSPPSTLSPTSTYSTLSWSGSSHTQEQLSPITPELFYSPSTTIASPEVTPITAFLSEFYESDSKSDSGTHTLVRLSRGDPQRLNLFGERDGKGMRHKRLPESPGSCVADETSPPLPDEIHLTETLTPISLTAASCAPSKHGSGNMLDVRKSRRFCRDFGEPVRSKNPIYDEFPIYLAKDLPVTRLSSSPPSPLSHDLLPPPSHSEVYNLFSEDETTAVREFLRVWGSNKRVKESSSKLKMGEDEVSGTQSDDDYSWEAAEVEDGVGDPASCSILLHEVSQMVGIPFEKSTVEGQPSIASTPPGRDTLGRFIQDSRESSQSMDLPSSYQSAALVRSPSILPDRANECDRASSSSCQRVDQPLDVAPQHSVTSCSVAGNNASTREDQVDAVAVESMDVPVILATTSNETCSVDSCDLVLHRQLSLRRARSTDSNLRRRGQIFNVEKQAIYAASSGAIDSYTSYVPTRDPPPLPPLPAPSVRRVSALDRLETSLSRLKAHNSHQRKSSKVVKVNAPSEDRRPRPSPLTTPRERKHQSSVATRLPVSRSGHGRHFSSPMADVAQHHNDRKAPRVENGPVNAHLQERAAKLFPYPENRELTMRSFMEMDVVPPPPPPPRRASRLGRVAARLSQGITNWGRNITGSKRKES</sequence>
<feature type="compositionally biased region" description="Basic residues" evidence="1">
    <location>
        <begin position="569"/>
        <end position="581"/>
    </location>
</feature>
<evidence type="ECO:0000256" key="1">
    <source>
        <dbReference type="SAM" id="MobiDB-lite"/>
    </source>
</evidence>
<accession>A0A9P7D3F1</accession>
<feature type="compositionally biased region" description="Polar residues" evidence="1">
    <location>
        <begin position="1"/>
        <end position="12"/>
    </location>
</feature>
<evidence type="ECO:0000313" key="2">
    <source>
        <dbReference type="EMBL" id="KAG1777677.1"/>
    </source>
</evidence>
<reference evidence="2" key="1">
    <citation type="journal article" date="2020" name="New Phytol.">
        <title>Comparative genomics reveals dynamic genome evolution in host specialist ectomycorrhizal fungi.</title>
        <authorList>
            <person name="Lofgren L.A."/>
            <person name="Nguyen N.H."/>
            <person name="Vilgalys R."/>
            <person name="Ruytinx J."/>
            <person name="Liao H.L."/>
            <person name="Branco S."/>
            <person name="Kuo A."/>
            <person name="LaButti K."/>
            <person name="Lipzen A."/>
            <person name="Andreopoulos W."/>
            <person name="Pangilinan J."/>
            <person name="Riley R."/>
            <person name="Hundley H."/>
            <person name="Na H."/>
            <person name="Barry K."/>
            <person name="Grigoriev I.V."/>
            <person name="Stajich J.E."/>
            <person name="Kennedy P.G."/>
        </authorList>
    </citation>
    <scope>NUCLEOTIDE SEQUENCE</scope>
    <source>
        <strain evidence="2">DOB743</strain>
    </source>
</reference>
<keyword evidence="3" id="KW-1185">Reference proteome</keyword>
<dbReference type="EMBL" id="JABBWD010000019">
    <property type="protein sequence ID" value="KAG1777677.1"/>
    <property type="molecule type" value="Genomic_DNA"/>
</dbReference>
<dbReference type="Proteomes" id="UP000714275">
    <property type="component" value="Unassembled WGS sequence"/>
</dbReference>
<protein>
    <submittedName>
        <fullName evidence="2">Uncharacterized protein</fullName>
    </submittedName>
</protein>
<evidence type="ECO:0000313" key="3">
    <source>
        <dbReference type="Proteomes" id="UP000714275"/>
    </source>
</evidence>
<name>A0A9P7D3F1_9AGAM</name>